<name>A0A1I0AUM9_9BACI</name>
<gene>
    <name evidence="1" type="ORF">SAMN05421676_102250</name>
</gene>
<dbReference type="OrthoDB" id="2933732at2"/>
<accession>A0A1I0AUM9</accession>
<dbReference type="InterPro" id="IPR015064">
    <property type="entry name" value="Sda"/>
</dbReference>
<dbReference type="AlphaFoldDB" id="A0A1I0AUM9"/>
<reference evidence="2" key="1">
    <citation type="submission" date="2016-10" db="EMBL/GenBank/DDBJ databases">
        <authorList>
            <person name="Varghese N."/>
            <person name="Submissions S."/>
        </authorList>
    </citation>
    <scope>NUCLEOTIDE SEQUENCE [LARGE SCALE GENOMIC DNA]</scope>
    <source>
        <strain evidence="2">CGMCC 1.3566</strain>
    </source>
</reference>
<protein>
    <submittedName>
        <fullName evidence="1">Sporulation inhibitor A</fullName>
    </submittedName>
</protein>
<sequence length="47" mass="5554">MFKQLSNYALEEAHKNALRLKLDQDFIKILQKEMENRGLTCQKTSNN</sequence>
<proteinExistence type="predicted"/>
<dbReference type="STRING" id="237682.SAMN05421676_102250"/>
<organism evidence="1 2">
    <name type="scientific">Salinibacillus kushneri</name>
    <dbReference type="NCBI Taxonomy" id="237682"/>
    <lineage>
        <taxon>Bacteria</taxon>
        <taxon>Bacillati</taxon>
        <taxon>Bacillota</taxon>
        <taxon>Bacilli</taxon>
        <taxon>Bacillales</taxon>
        <taxon>Bacillaceae</taxon>
        <taxon>Salinibacillus</taxon>
    </lineage>
</organism>
<keyword evidence="2" id="KW-1185">Reference proteome</keyword>
<dbReference type="SUPFAM" id="SSF100985">
    <property type="entry name" value="Sporulation inhibitor Sda"/>
    <property type="match status" value="1"/>
</dbReference>
<dbReference type="Pfam" id="PF08970">
    <property type="entry name" value="Sda"/>
    <property type="match status" value="1"/>
</dbReference>
<dbReference type="EMBL" id="FOHJ01000002">
    <property type="protein sequence ID" value="SES97482.1"/>
    <property type="molecule type" value="Genomic_DNA"/>
</dbReference>
<evidence type="ECO:0000313" key="1">
    <source>
        <dbReference type="EMBL" id="SES97482.1"/>
    </source>
</evidence>
<evidence type="ECO:0000313" key="2">
    <source>
        <dbReference type="Proteomes" id="UP000199095"/>
    </source>
</evidence>
<dbReference type="InterPro" id="IPR036916">
    <property type="entry name" value="Sda_sf"/>
</dbReference>
<dbReference type="RefSeq" id="WP_093132063.1">
    <property type="nucleotide sequence ID" value="NZ_FOHJ01000002.1"/>
</dbReference>
<dbReference type="Proteomes" id="UP000199095">
    <property type="component" value="Unassembled WGS sequence"/>
</dbReference>
<dbReference type="Gene3D" id="1.10.287.1100">
    <property type="entry name" value="Sporulation inhibitor A"/>
    <property type="match status" value="1"/>
</dbReference>